<gene>
    <name evidence="4" type="ORF">HDU87_004881</name>
</gene>
<feature type="region of interest" description="Disordered" evidence="2">
    <location>
        <begin position="41"/>
        <end position="95"/>
    </location>
</feature>
<dbReference type="Pfam" id="PF00620">
    <property type="entry name" value="RhoGAP"/>
    <property type="match status" value="1"/>
</dbReference>
<feature type="compositionally biased region" description="Polar residues" evidence="2">
    <location>
        <begin position="549"/>
        <end position="570"/>
    </location>
</feature>
<dbReference type="PANTHER" id="PTHR15228:SF25">
    <property type="entry name" value="F-BAR DOMAIN-CONTAINING PROTEIN"/>
    <property type="match status" value="1"/>
</dbReference>
<protein>
    <recommendedName>
        <fullName evidence="3">Rho-GAP domain-containing protein</fullName>
    </recommendedName>
</protein>
<feature type="compositionally biased region" description="Low complexity" evidence="2">
    <location>
        <begin position="590"/>
        <end position="602"/>
    </location>
</feature>
<keyword evidence="5" id="KW-1185">Reference proteome</keyword>
<feature type="compositionally biased region" description="Basic and acidic residues" evidence="2">
    <location>
        <begin position="74"/>
        <end position="84"/>
    </location>
</feature>
<evidence type="ECO:0000313" key="4">
    <source>
        <dbReference type="EMBL" id="KAJ3176742.1"/>
    </source>
</evidence>
<dbReference type="EMBL" id="JADGJQ010000038">
    <property type="protein sequence ID" value="KAJ3176742.1"/>
    <property type="molecule type" value="Genomic_DNA"/>
</dbReference>
<dbReference type="GO" id="GO:0005096">
    <property type="term" value="F:GTPase activator activity"/>
    <property type="evidence" value="ECO:0007669"/>
    <property type="project" value="UniProtKB-KW"/>
</dbReference>
<dbReference type="InterPro" id="IPR008936">
    <property type="entry name" value="Rho_GTPase_activation_prot"/>
</dbReference>
<comment type="caution">
    <text evidence="4">The sequence shown here is derived from an EMBL/GenBank/DDBJ whole genome shotgun (WGS) entry which is preliminary data.</text>
</comment>
<organism evidence="4 5">
    <name type="scientific">Geranomyces variabilis</name>
    <dbReference type="NCBI Taxonomy" id="109894"/>
    <lineage>
        <taxon>Eukaryota</taxon>
        <taxon>Fungi</taxon>
        <taxon>Fungi incertae sedis</taxon>
        <taxon>Chytridiomycota</taxon>
        <taxon>Chytridiomycota incertae sedis</taxon>
        <taxon>Chytridiomycetes</taxon>
        <taxon>Spizellomycetales</taxon>
        <taxon>Powellomycetaceae</taxon>
        <taxon>Geranomyces</taxon>
    </lineage>
</organism>
<dbReference type="GO" id="GO:0007165">
    <property type="term" value="P:signal transduction"/>
    <property type="evidence" value="ECO:0007669"/>
    <property type="project" value="InterPro"/>
</dbReference>
<dbReference type="Gene3D" id="1.10.555.10">
    <property type="entry name" value="Rho GTPase activation protein"/>
    <property type="match status" value="1"/>
</dbReference>
<reference evidence="4" key="1">
    <citation type="submission" date="2020-05" db="EMBL/GenBank/DDBJ databases">
        <title>Phylogenomic resolution of chytrid fungi.</title>
        <authorList>
            <person name="Stajich J.E."/>
            <person name="Amses K."/>
            <person name="Simmons R."/>
            <person name="Seto K."/>
            <person name="Myers J."/>
            <person name="Bonds A."/>
            <person name="Quandt C.A."/>
            <person name="Barry K."/>
            <person name="Liu P."/>
            <person name="Grigoriev I."/>
            <person name="Longcore J.E."/>
            <person name="James T.Y."/>
        </authorList>
    </citation>
    <scope>NUCLEOTIDE SEQUENCE</scope>
    <source>
        <strain evidence="4">JEL0379</strain>
    </source>
</reference>
<feature type="compositionally biased region" description="Basic residues" evidence="2">
    <location>
        <begin position="512"/>
        <end position="525"/>
    </location>
</feature>
<dbReference type="PROSITE" id="PS50238">
    <property type="entry name" value="RHOGAP"/>
    <property type="match status" value="1"/>
</dbReference>
<accession>A0AAD5TI20</accession>
<dbReference type="SUPFAM" id="SSF48350">
    <property type="entry name" value="GTPase activation domain, GAP"/>
    <property type="match status" value="1"/>
</dbReference>
<dbReference type="Proteomes" id="UP001212152">
    <property type="component" value="Unassembled WGS sequence"/>
</dbReference>
<name>A0AAD5TI20_9FUNG</name>
<dbReference type="AlphaFoldDB" id="A0AAD5TI20"/>
<evidence type="ECO:0000313" key="5">
    <source>
        <dbReference type="Proteomes" id="UP001212152"/>
    </source>
</evidence>
<dbReference type="InterPro" id="IPR051025">
    <property type="entry name" value="RhoGAP"/>
</dbReference>
<feature type="region of interest" description="Disordered" evidence="2">
    <location>
        <begin position="487"/>
        <end position="535"/>
    </location>
</feature>
<sequence>MIHQHRRPKSACWDSPVALSLPRTPISRGFTTSVANLDNDYAASRDKPAGGERNRHFSDAPSTFTDATTVQRQWQKEQRNDSEANGKLSIPRRLDSKDPLNAKRYSELTPEELEALALAALKRLNAVFKHFKFRPLPPDVLKTIDNDTAGRPKSKRFLWWKPWSGAKLPGKHAAKRDDHHSESAETPPSVLGLHLPRSVDIVSAPLDVQPTVNRRIPVVIAECIRYIKEEGLDATGLFRVNGSERRMAQLAVVFDTAPLYGRGISFEGYSVYDVAGFVKRYLRIIPEPLLTTELYPHFLRCLDVPAETGTRVRAFRLLLMLLPPAHLVLLETVLELMQDIIAHENINQMTSHNLARIISPNILRPKETAGKKQGLEEYERGSYVMEYLIDNWGHLAITSHDVRPFQMLDLGFANKTHPVAPIAIAAPAVEQPSSAYMEEATIIDDADSAAALSLQGDITESRYPAHALPHRQNYCHEPVHRSFAESIHSGNESHDSALSSAVESSSDGTGARLRRVRTAPTKRNRNNQLPAAPVSPTVAPLAAALPSSGGVQLTHTPSSQSLQSLNHCTQTQQVRRKASLQRHQLTQAKLAAAPEETTTTDPTGGGALGSYRPLQTTLTRKNRIQPPPLPSPEHLGQGDDEELAEVPFPDLGVSRRGTGLEIKTRRMPT</sequence>
<evidence type="ECO:0000256" key="1">
    <source>
        <dbReference type="ARBA" id="ARBA00022468"/>
    </source>
</evidence>
<feature type="region of interest" description="Disordered" evidence="2">
    <location>
        <begin position="589"/>
        <end position="669"/>
    </location>
</feature>
<feature type="compositionally biased region" description="Low complexity" evidence="2">
    <location>
        <begin position="496"/>
        <end position="507"/>
    </location>
</feature>
<feature type="domain" description="Rho-GAP" evidence="3">
    <location>
        <begin position="204"/>
        <end position="396"/>
    </location>
</feature>
<feature type="region of interest" description="Disordered" evidence="2">
    <location>
        <begin position="548"/>
        <end position="570"/>
    </location>
</feature>
<dbReference type="SMART" id="SM00324">
    <property type="entry name" value="RhoGAP"/>
    <property type="match status" value="1"/>
</dbReference>
<feature type="compositionally biased region" description="Polar residues" evidence="2">
    <location>
        <begin position="60"/>
        <end position="73"/>
    </location>
</feature>
<evidence type="ECO:0000259" key="3">
    <source>
        <dbReference type="PROSITE" id="PS50238"/>
    </source>
</evidence>
<dbReference type="PANTHER" id="PTHR15228">
    <property type="entry name" value="SPERMATHECAL PHYSIOLOGY VARIANT"/>
    <property type="match status" value="1"/>
</dbReference>
<feature type="region of interest" description="Disordered" evidence="2">
    <location>
        <begin position="170"/>
        <end position="189"/>
    </location>
</feature>
<dbReference type="CDD" id="cd00159">
    <property type="entry name" value="RhoGAP"/>
    <property type="match status" value="1"/>
</dbReference>
<evidence type="ECO:0000256" key="2">
    <source>
        <dbReference type="SAM" id="MobiDB-lite"/>
    </source>
</evidence>
<proteinExistence type="predicted"/>
<feature type="compositionally biased region" description="Basic and acidic residues" evidence="2">
    <location>
        <begin position="43"/>
        <end position="58"/>
    </location>
</feature>
<dbReference type="InterPro" id="IPR000198">
    <property type="entry name" value="RhoGAP_dom"/>
</dbReference>
<keyword evidence="1" id="KW-0343">GTPase activation</keyword>